<keyword evidence="1" id="KW-0732">Signal</keyword>
<dbReference type="eggNOG" id="ENOG50300VT">
    <property type="taxonomic scope" value="Bacteria"/>
</dbReference>
<organism evidence="2 3">
    <name type="scientific">Treponema saccharophilum DSM 2985</name>
    <dbReference type="NCBI Taxonomy" id="907348"/>
    <lineage>
        <taxon>Bacteria</taxon>
        <taxon>Pseudomonadati</taxon>
        <taxon>Spirochaetota</taxon>
        <taxon>Spirochaetia</taxon>
        <taxon>Spirochaetales</taxon>
        <taxon>Treponemataceae</taxon>
        <taxon>Treponema</taxon>
    </lineage>
</organism>
<keyword evidence="3" id="KW-1185">Reference proteome</keyword>
<protein>
    <submittedName>
        <fullName evidence="2">Uncharacterized protein</fullName>
    </submittedName>
</protein>
<evidence type="ECO:0000313" key="2">
    <source>
        <dbReference type="EMBL" id="EIC01427.1"/>
    </source>
</evidence>
<dbReference type="Proteomes" id="UP000003571">
    <property type="component" value="Unassembled WGS sequence"/>
</dbReference>
<reference evidence="2 3" key="1">
    <citation type="submission" date="2011-09" db="EMBL/GenBank/DDBJ databases">
        <title>The draft genome of Treponema saccharophilum DSM 2985.</title>
        <authorList>
            <consortium name="US DOE Joint Genome Institute (JGI-PGF)"/>
            <person name="Lucas S."/>
            <person name="Copeland A."/>
            <person name="Lapidus A."/>
            <person name="Glavina del Rio T."/>
            <person name="Dalin E."/>
            <person name="Tice H."/>
            <person name="Bruce D."/>
            <person name="Goodwin L."/>
            <person name="Pitluck S."/>
            <person name="Peters L."/>
            <person name="Kyrpides N."/>
            <person name="Mavromatis K."/>
            <person name="Ivanova N."/>
            <person name="Markowitz V."/>
            <person name="Cheng J.-F."/>
            <person name="Hugenholtz P."/>
            <person name="Woyke T."/>
            <person name="Wu D."/>
            <person name="Gronow S."/>
            <person name="Wellnitz S."/>
            <person name="Brambilla E."/>
            <person name="Klenk H.-P."/>
            <person name="Eisen J.A."/>
        </authorList>
    </citation>
    <scope>NUCLEOTIDE SEQUENCE [LARGE SCALE GENOMIC DNA]</scope>
    <source>
        <strain evidence="2 3">DSM 2985</strain>
    </source>
</reference>
<dbReference type="EMBL" id="AGRW01000050">
    <property type="protein sequence ID" value="EIC01427.1"/>
    <property type="molecule type" value="Genomic_DNA"/>
</dbReference>
<proteinExistence type="predicted"/>
<dbReference type="PATRIC" id="fig|907348.3.peg.1968"/>
<dbReference type="AlphaFoldDB" id="H7EM19"/>
<evidence type="ECO:0000313" key="3">
    <source>
        <dbReference type="Proteomes" id="UP000003571"/>
    </source>
</evidence>
<feature type="chain" id="PRO_5003609259" evidence="1">
    <location>
        <begin position="22"/>
        <end position="338"/>
    </location>
</feature>
<accession>H7EM19</accession>
<sequence length="338" mass="39220">MKKIFFALLFVLALSSLSAKSLVPNVLHFAEVVKKSEYTTYADFENELNYNTIDAPHSEKEEFHPDFVELTKKQNLYCTPIHLDGIKDKMLSMMNLEGSGGFAYFRIFRFDKKAKKWTIYFSANGAKGECGMVFPVQNKKETLFLEIERDFDTKRLSSYNLLSFSAKEKAWRKIASAHSRYSYDLTDEQQQWISAEKIEQMAAFDYSFLGISGDHVQKIEREIEDKKIVAELYWTSVARLPSNYTIKIFKREREVFKTSGKSFEDEKELFALPSVQWGFDIVEKDSKPYLVFIGMGNSGESSVSAIEDFWLTALDLRSLEVVHHSFVKSKITFEQEYF</sequence>
<dbReference type="RefSeq" id="WP_002705178.1">
    <property type="nucleotide sequence ID" value="NZ_AGRW01000050.1"/>
</dbReference>
<gene>
    <name evidence="2" type="ORF">TresaDRAFT_1319</name>
</gene>
<evidence type="ECO:0000256" key="1">
    <source>
        <dbReference type="SAM" id="SignalP"/>
    </source>
</evidence>
<dbReference type="OrthoDB" id="9822972at2"/>
<comment type="caution">
    <text evidence="2">The sequence shown here is derived from an EMBL/GenBank/DDBJ whole genome shotgun (WGS) entry which is preliminary data.</text>
</comment>
<dbReference type="STRING" id="907348.TresaDRAFT_1319"/>
<feature type="signal peptide" evidence="1">
    <location>
        <begin position="1"/>
        <end position="21"/>
    </location>
</feature>
<name>H7EM19_9SPIR</name>